<dbReference type="Proteomes" id="UP000502136">
    <property type="component" value="Chromosome"/>
</dbReference>
<dbReference type="RefSeq" id="WP_168906720.1">
    <property type="nucleotide sequence ID" value="NZ_CP051428.1"/>
</dbReference>
<name>A0A6H2GV71_9BACL</name>
<accession>A0A6H2GV71</accession>
<dbReference type="KEGG" id="palr:HGI30_05490"/>
<proteinExistence type="predicted"/>
<evidence type="ECO:0000313" key="2">
    <source>
        <dbReference type="Proteomes" id="UP000502136"/>
    </source>
</evidence>
<protein>
    <submittedName>
        <fullName evidence="1">Uncharacterized protein</fullName>
    </submittedName>
</protein>
<dbReference type="SUPFAM" id="SSF46785">
    <property type="entry name" value="Winged helix' DNA-binding domain"/>
    <property type="match status" value="1"/>
</dbReference>
<organism evidence="1 2">
    <name type="scientific">Paenibacillus albicereus</name>
    <dbReference type="NCBI Taxonomy" id="2726185"/>
    <lineage>
        <taxon>Bacteria</taxon>
        <taxon>Bacillati</taxon>
        <taxon>Bacillota</taxon>
        <taxon>Bacilli</taxon>
        <taxon>Bacillales</taxon>
        <taxon>Paenibacillaceae</taxon>
        <taxon>Paenibacillus</taxon>
    </lineage>
</organism>
<keyword evidence="2" id="KW-1185">Reference proteome</keyword>
<dbReference type="EMBL" id="CP051428">
    <property type="protein sequence ID" value="QJC51066.1"/>
    <property type="molecule type" value="Genomic_DNA"/>
</dbReference>
<evidence type="ECO:0000313" key="1">
    <source>
        <dbReference type="EMBL" id="QJC51066.1"/>
    </source>
</evidence>
<reference evidence="1 2" key="1">
    <citation type="submission" date="2020-04" db="EMBL/GenBank/DDBJ databases">
        <title>Novel Paenibacillus strain UniB2 isolated from commercial digestive syrup.</title>
        <authorList>
            <person name="Thorat V."/>
            <person name="Kirdat K."/>
            <person name="Tiwarekar B."/>
            <person name="Yadav A."/>
        </authorList>
    </citation>
    <scope>NUCLEOTIDE SEQUENCE [LARGE SCALE GENOMIC DNA]</scope>
    <source>
        <strain evidence="1 2">UniB2</strain>
    </source>
</reference>
<dbReference type="Gene3D" id="1.10.10.10">
    <property type="entry name" value="Winged helix-like DNA-binding domain superfamily/Winged helix DNA-binding domain"/>
    <property type="match status" value="1"/>
</dbReference>
<sequence length="220" mass="26012">MTDPRIQTFMEKERKQAKGQRLEMLERELHGTIKLLETAILPVFRSLEGFHLEYEFKSPTGYSYYADLFYEPLQTVFECDGFVPHGELLTRERFALERQRVRTMAMFGYRYLPFSWDELEKKGELCRRTVFELLGRFGKGTKAIQALSIQEREMLRLAAQGQSFRQRDAQIWLGLKNETVRKIIRRMLEKGWVAPDSKGESRIHSYKMTEQGWSLFRGHG</sequence>
<dbReference type="InterPro" id="IPR036388">
    <property type="entry name" value="WH-like_DNA-bd_sf"/>
</dbReference>
<dbReference type="InterPro" id="IPR036390">
    <property type="entry name" value="WH_DNA-bd_sf"/>
</dbReference>
<gene>
    <name evidence="1" type="ORF">HGI30_05490</name>
</gene>
<dbReference type="AlphaFoldDB" id="A0A6H2GV71"/>